<protein>
    <submittedName>
        <fullName evidence="3">Diguanylate cyclase with PAS/PAC sensor</fullName>
    </submittedName>
</protein>
<keyword evidence="4" id="KW-1185">Reference proteome</keyword>
<comment type="caution">
    <text evidence="3">The sequence shown here is derived from an EMBL/GenBank/DDBJ whole genome shotgun (WGS) entry which is preliminary data.</text>
</comment>
<dbReference type="InterPro" id="IPR043128">
    <property type="entry name" value="Rev_trsase/Diguanyl_cyclase"/>
</dbReference>
<dbReference type="InterPro" id="IPR000014">
    <property type="entry name" value="PAS"/>
</dbReference>
<dbReference type="PROSITE" id="PS50887">
    <property type="entry name" value="GGDEF"/>
    <property type="match status" value="1"/>
</dbReference>
<dbReference type="SMART" id="SM00091">
    <property type="entry name" value="PAS"/>
    <property type="match status" value="1"/>
</dbReference>
<dbReference type="PROSITE" id="PS50112">
    <property type="entry name" value="PAS"/>
    <property type="match status" value="1"/>
</dbReference>
<organism evidence="3 4">
    <name type="scientific">Sulfurirhabdus autotrophica</name>
    <dbReference type="NCBI Taxonomy" id="1706046"/>
    <lineage>
        <taxon>Bacteria</taxon>
        <taxon>Pseudomonadati</taxon>
        <taxon>Pseudomonadota</taxon>
        <taxon>Betaproteobacteria</taxon>
        <taxon>Nitrosomonadales</taxon>
        <taxon>Sulfuricellaceae</taxon>
        <taxon>Sulfurirhabdus</taxon>
    </lineage>
</organism>
<feature type="domain" description="GGDEF" evidence="2">
    <location>
        <begin position="174"/>
        <end position="307"/>
    </location>
</feature>
<dbReference type="CDD" id="cd00130">
    <property type="entry name" value="PAS"/>
    <property type="match status" value="1"/>
</dbReference>
<dbReference type="AlphaFoldDB" id="A0A4R3YDP4"/>
<dbReference type="SMART" id="SM00267">
    <property type="entry name" value="GGDEF"/>
    <property type="match status" value="1"/>
</dbReference>
<evidence type="ECO:0000313" key="3">
    <source>
        <dbReference type="EMBL" id="TCV90247.1"/>
    </source>
</evidence>
<dbReference type="Pfam" id="PF00990">
    <property type="entry name" value="GGDEF"/>
    <property type="match status" value="1"/>
</dbReference>
<proteinExistence type="predicted"/>
<dbReference type="InterPro" id="IPR052155">
    <property type="entry name" value="Biofilm_reg_signaling"/>
</dbReference>
<dbReference type="InterPro" id="IPR029787">
    <property type="entry name" value="Nucleotide_cyclase"/>
</dbReference>
<evidence type="ECO:0000259" key="2">
    <source>
        <dbReference type="PROSITE" id="PS50887"/>
    </source>
</evidence>
<sequence length="309" mass="34192">MLKTQETDLSMEHQPPADTSAMIQAIINALPVPIFVKDSKGIYVYCNIPFENYVGKKASELVGYSVHDLWEPELAKIYHEADKRLFDSGGEEQYEARVKYADGSIHDVMFHKAVFPFLNKDYMAGAILDISARKAAERKLEQVALFDTLTGAASRYHLYTALNDACKKAASLDCLIAVMSIDLDGFKDVNDTFGHMAGDEALLIAADRIRDSIRDSDTLARPGGDEFVIVFDELDNKDTVFSVAKRILQKLSDKILLQGKSVKLSASIGIAFYPDHGTSQKDLLKYADLALYKSKRAGKGCFSSMNLPA</sequence>
<reference evidence="3 4" key="1">
    <citation type="submission" date="2019-03" db="EMBL/GenBank/DDBJ databases">
        <title>Genomic Encyclopedia of Type Strains, Phase IV (KMG-IV): sequencing the most valuable type-strain genomes for metagenomic binning, comparative biology and taxonomic classification.</title>
        <authorList>
            <person name="Goeker M."/>
        </authorList>
    </citation>
    <scope>NUCLEOTIDE SEQUENCE [LARGE SCALE GENOMIC DNA]</scope>
    <source>
        <strain evidence="3 4">DSM 100309</strain>
    </source>
</reference>
<evidence type="ECO:0000313" key="4">
    <source>
        <dbReference type="Proteomes" id="UP000295367"/>
    </source>
</evidence>
<dbReference type="Gene3D" id="3.30.70.270">
    <property type="match status" value="1"/>
</dbReference>
<evidence type="ECO:0000259" key="1">
    <source>
        <dbReference type="PROSITE" id="PS50112"/>
    </source>
</evidence>
<dbReference type="InterPro" id="IPR035965">
    <property type="entry name" value="PAS-like_dom_sf"/>
</dbReference>
<dbReference type="SUPFAM" id="SSF55785">
    <property type="entry name" value="PYP-like sensor domain (PAS domain)"/>
    <property type="match status" value="1"/>
</dbReference>
<dbReference type="EMBL" id="SMCO01000001">
    <property type="protein sequence ID" value="TCV90247.1"/>
    <property type="molecule type" value="Genomic_DNA"/>
</dbReference>
<dbReference type="NCBIfam" id="TIGR00254">
    <property type="entry name" value="GGDEF"/>
    <property type="match status" value="1"/>
</dbReference>
<dbReference type="InterPro" id="IPR013767">
    <property type="entry name" value="PAS_fold"/>
</dbReference>
<feature type="domain" description="PAS" evidence="1">
    <location>
        <begin position="19"/>
        <end position="89"/>
    </location>
</feature>
<dbReference type="NCBIfam" id="TIGR00229">
    <property type="entry name" value="sensory_box"/>
    <property type="match status" value="1"/>
</dbReference>
<dbReference type="Pfam" id="PF00989">
    <property type="entry name" value="PAS"/>
    <property type="match status" value="1"/>
</dbReference>
<name>A0A4R3YDP4_9PROT</name>
<dbReference type="Gene3D" id="3.30.450.20">
    <property type="entry name" value="PAS domain"/>
    <property type="match status" value="1"/>
</dbReference>
<dbReference type="PANTHER" id="PTHR44757">
    <property type="entry name" value="DIGUANYLATE CYCLASE DGCP"/>
    <property type="match status" value="1"/>
</dbReference>
<dbReference type="InterPro" id="IPR000160">
    <property type="entry name" value="GGDEF_dom"/>
</dbReference>
<accession>A0A4R3YDP4</accession>
<gene>
    <name evidence="3" type="ORF">EDC63_101217</name>
</gene>
<dbReference type="SUPFAM" id="SSF55073">
    <property type="entry name" value="Nucleotide cyclase"/>
    <property type="match status" value="1"/>
</dbReference>
<dbReference type="CDD" id="cd01949">
    <property type="entry name" value="GGDEF"/>
    <property type="match status" value="1"/>
</dbReference>
<dbReference type="PANTHER" id="PTHR44757:SF2">
    <property type="entry name" value="BIOFILM ARCHITECTURE MAINTENANCE PROTEIN MBAA"/>
    <property type="match status" value="1"/>
</dbReference>
<dbReference type="Proteomes" id="UP000295367">
    <property type="component" value="Unassembled WGS sequence"/>
</dbReference>
<dbReference type="GO" id="GO:0006355">
    <property type="term" value="P:regulation of DNA-templated transcription"/>
    <property type="evidence" value="ECO:0007669"/>
    <property type="project" value="InterPro"/>
</dbReference>